<feature type="region of interest" description="Disordered" evidence="1">
    <location>
        <begin position="263"/>
        <end position="768"/>
    </location>
</feature>
<feature type="compositionally biased region" description="Polar residues" evidence="1">
    <location>
        <begin position="466"/>
        <end position="478"/>
    </location>
</feature>
<sequence length="1029" mass="103979">MTTTSYSAVRPVAASLKQPDVDTASLNDVLRDQGWGVQAVNWVFEAVTGESLVSTIITPITGDWSKIRADGDAWRMVGNAMNDVSYNLTDAVGKVRGHWDGDAAKAHEKYIALGWKAGLLAEMGVAQLIAKGFDTVASGAEALGKQAARLLDYLVNKLLEAAATVWIPVAGWIKAAEMVWNAYQIYRRVMDIIETVQKLISDVKALFDAVGRVFSAIGKLKDADSLAEAMNATQEVAEAGRDVRNAVNDIHDDFSNIKESATEIADRGRDVGTQVREVYSPPGGGTDETKPAAVSSVAPGGAPAAAPPTLNGGPDTPATTHAASTGPSASAPPSLGGGGGGGAPTGGMPVSHAGTSGTSGSGAGGPAGAPTIPRPDTTHAAAAAPATAPTGTHQTPMGGAMPMGAPMAPGAGGGDQTRSSGSRPGAGGVPAFPSAGSPTGGQAGAPKPSGLPTPPGHGSGLPTPPNQGSGTSAPSTTPRPGGSGLPTPPSALGTPGSHAGTPGSTDTRPNPGSGSGLPTPPNTGGHTSGGSGSGLPTPPDTGGHTTPGGSGSSLPTPPSSSSHPTPGSGLPTPPEHPSAGSGTATAPAPSTGSGLPSPPGHPSPSAGGALPSPPGHPSPTTDHSTPSGTTPHDPSTPRPHDTPPPGTPPHDGGPRPHDTSPSGSADPKPHDSGPRPHDADGRPHDVDPKPHDADPKPNDGDARTDDGKPHDTDASGAEDVRPHDPQPDHDTPPTHDTDPKPGNDDATPGNHGDDNSSTPPPTAPDLKGHFDAAAMAAQGQGYQHQLEQILPNQADRDRYVELSKELSTNLSPQEAQHVADVRNQIAVGSGDIVTKALNQGALSTYLPDTPHAPGSQKETWQNQMGGSIARGQDVVGVNTPQGLRDGLALDDKGQGWTPIPAGAQEAMQLRYEVTAQNEGAHNVPFGGPKKETPDFTQPGPYGANEYQSPQEKAHYEASQQQMAAAGGAAKPYDGYDPFTGTGSTMGGMPEWRVDGGTPLPDRAEIWQVNADGSEKLHAVYDRKFGWTKL</sequence>
<reference evidence="3" key="1">
    <citation type="journal article" date="2019" name="Int. J. Syst. Evol. Microbiol.">
        <title>The Global Catalogue of Microorganisms (GCM) 10K type strain sequencing project: providing services to taxonomists for standard genome sequencing and annotation.</title>
        <authorList>
            <consortium name="The Broad Institute Genomics Platform"/>
            <consortium name="The Broad Institute Genome Sequencing Center for Infectious Disease"/>
            <person name="Wu L."/>
            <person name="Ma J."/>
        </authorList>
    </citation>
    <scope>NUCLEOTIDE SEQUENCE [LARGE SCALE GENOMIC DNA]</scope>
    <source>
        <strain evidence="3">CGMCC 4.7367</strain>
    </source>
</reference>
<dbReference type="RefSeq" id="WP_191298091.1">
    <property type="nucleotide sequence ID" value="NZ_BNAR01000003.1"/>
</dbReference>
<feature type="compositionally biased region" description="Polar residues" evidence="1">
    <location>
        <begin position="502"/>
        <end position="512"/>
    </location>
</feature>
<feature type="compositionally biased region" description="Low complexity" evidence="1">
    <location>
        <begin position="586"/>
        <end position="595"/>
    </location>
</feature>
<evidence type="ECO:0000313" key="3">
    <source>
        <dbReference type="Proteomes" id="UP000605568"/>
    </source>
</evidence>
<evidence type="ECO:0008006" key="4">
    <source>
        <dbReference type="Google" id="ProtNLM"/>
    </source>
</evidence>
<feature type="compositionally biased region" description="Low complexity" evidence="1">
    <location>
        <begin position="559"/>
        <end position="570"/>
    </location>
</feature>
<feature type="compositionally biased region" description="Basic and acidic residues" evidence="1">
    <location>
        <begin position="667"/>
        <end position="743"/>
    </location>
</feature>
<evidence type="ECO:0000313" key="2">
    <source>
        <dbReference type="EMBL" id="GHH37237.1"/>
    </source>
</evidence>
<feature type="compositionally biased region" description="Gly residues" evidence="1">
    <location>
        <begin position="357"/>
        <end position="367"/>
    </location>
</feature>
<dbReference type="Proteomes" id="UP000605568">
    <property type="component" value="Unassembled WGS sequence"/>
</dbReference>
<feature type="compositionally biased region" description="Low complexity" evidence="1">
    <location>
        <begin position="316"/>
        <end position="334"/>
    </location>
</feature>
<proteinExistence type="predicted"/>
<organism evidence="2 3">
    <name type="scientific">Lentzea cavernae</name>
    <dbReference type="NCBI Taxonomy" id="2020703"/>
    <lineage>
        <taxon>Bacteria</taxon>
        <taxon>Bacillati</taxon>
        <taxon>Actinomycetota</taxon>
        <taxon>Actinomycetes</taxon>
        <taxon>Pseudonocardiales</taxon>
        <taxon>Pseudonocardiaceae</taxon>
        <taxon>Lentzea</taxon>
    </lineage>
</organism>
<accession>A0ABQ3MC01</accession>
<comment type="caution">
    <text evidence="2">The sequence shown here is derived from an EMBL/GenBank/DDBJ whole genome shotgun (WGS) entry which is preliminary data.</text>
</comment>
<feature type="compositionally biased region" description="Gly residues" evidence="1">
    <location>
        <begin position="335"/>
        <end position="345"/>
    </location>
</feature>
<keyword evidence="3" id="KW-1185">Reference proteome</keyword>
<feature type="compositionally biased region" description="Pro residues" evidence="1">
    <location>
        <begin position="634"/>
        <end position="648"/>
    </location>
</feature>
<evidence type="ECO:0000256" key="1">
    <source>
        <dbReference type="SAM" id="MobiDB-lite"/>
    </source>
</evidence>
<protein>
    <recommendedName>
        <fullName evidence="4">WXG100 family type VII secretion target</fullName>
    </recommendedName>
</protein>
<gene>
    <name evidence="2" type="ORF">GCM10017774_25630</name>
</gene>
<feature type="compositionally biased region" description="Low complexity" evidence="1">
    <location>
        <begin position="378"/>
        <end position="409"/>
    </location>
</feature>
<name>A0ABQ3MC01_9PSEU</name>
<feature type="compositionally biased region" description="Low complexity" evidence="1">
    <location>
        <begin position="618"/>
        <end position="633"/>
    </location>
</feature>
<feature type="compositionally biased region" description="Low complexity" evidence="1">
    <location>
        <begin position="291"/>
        <end position="308"/>
    </location>
</feature>
<dbReference type="EMBL" id="BNAR01000003">
    <property type="protein sequence ID" value="GHH37237.1"/>
    <property type="molecule type" value="Genomic_DNA"/>
</dbReference>